<reference evidence="2 3" key="1">
    <citation type="submission" date="2021-01" db="EMBL/GenBank/DDBJ databases">
        <title>Genome seq and assembly of Nocardiodes sp. G10.</title>
        <authorList>
            <person name="Chhetri G."/>
        </authorList>
    </citation>
    <scope>NUCLEOTIDE SEQUENCE [LARGE SCALE GENOMIC DNA]</scope>
    <source>
        <strain evidence="2 3">G10</strain>
    </source>
</reference>
<dbReference type="InterPro" id="IPR029058">
    <property type="entry name" value="AB_hydrolase_fold"/>
</dbReference>
<dbReference type="InterPro" id="IPR000073">
    <property type="entry name" value="AB_hydrolase_1"/>
</dbReference>
<sequence length="307" mass="33379">MPTRRDTTAAPVVSDELVAPVGNEVELCYQTFGDPADQPLLLVMGLGGPMNWWDTELCLMLADAGFYVVRYDNRDTGRSTRIRARVKRSHLVRAFGGRRVKAPYSMSDLAGDAVALMDHLGLESAHVAGISMGGMIAQTVAVEHPKRVRSLTSIMSTTGKRSVGWQDPRLIPSLIAPRKPGRESYVTTSVAFWDVIGSPGYPADRDRLTVRAGETFDRGYSASGVMRQMMAILQQPDRTQRLRRLRVPALVVHGMADKMVHVSGGRSTAAAIPGAELVLIDGMGHDLPPALFETLVEAISRTADRAS</sequence>
<dbReference type="RefSeq" id="WP_201939505.1">
    <property type="nucleotide sequence ID" value="NZ_JAERSG010000005.1"/>
</dbReference>
<evidence type="ECO:0000313" key="3">
    <source>
        <dbReference type="Proteomes" id="UP000636918"/>
    </source>
</evidence>
<dbReference type="PRINTS" id="PR00111">
    <property type="entry name" value="ABHYDROLASE"/>
</dbReference>
<dbReference type="SUPFAM" id="SSF53474">
    <property type="entry name" value="alpha/beta-Hydrolases"/>
    <property type="match status" value="1"/>
</dbReference>
<evidence type="ECO:0000313" key="2">
    <source>
        <dbReference type="EMBL" id="MBL0749465.1"/>
    </source>
</evidence>
<dbReference type="GO" id="GO:0016787">
    <property type="term" value="F:hydrolase activity"/>
    <property type="evidence" value="ECO:0007669"/>
    <property type="project" value="UniProtKB-KW"/>
</dbReference>
<keyword evidence="2" id="KW-0378">Hydrolase</keyword>
<keyword evidence="3" id="KW-1185">Reference proteome</keyword>
<dbReference type="Proteomes" id="UP000636918">
    <property type="component" value="Unassembled WGS sequence"/>
</dbReference>
<feature type="domain" description="AB hydrolase-1" evidence="1">
    <location>
        <begin position="39"/>
        <end position="286"/>
    </location>
</feature>
<dbReference type="InterPro" id="IPR050471">
    <property type="entry name" value="AB_hydrolase"/>
</dbReference>
<dbReference type="PANTHER" id="PTHR43433">
    <property type="entry name" value="HYDROLASE, ALPHA/BETA FOLD FAMILY PROTEIN"/>
    <property type="match status" value="1"/>
</dbReference>
<accession>A0ABS1LCW1</accession>
<name>A0ABS1LCW1_9ACTN</name>
<dbReference type="PANTHER" id="PTHR43433:SF5">
    <property type="entry name" value="AB HYDROLASE-1 DOMAIN-CONTAINING PROTEIN"/>
    <property type="match status" value="1"/>
</dbReference>
<gene>
    <name evidence="2" type="ORF">JI751_17735</name>
</gene>
<dbReference type="Gene3D" id="3.40.50.1820">
    <property type="entry name" value="alpha/beta hydrolase"/>
    <property type="match status" value="1"/>
</dbReference>
<proteinExistence type="predicted"/>
<comment type="caution">
    <text evidence="2">The sequence shown here is derived from an EMBL/GenBank/DDBJ whole genome shotgun (WGS) entry which is preliminary data.</text>
</comment>
<organism evidence="2 3">
    <name type="scientific">Nocardioides baculatus</name>
    <dbReference type="NCBI Taxonomy" id="2801337"/>
    <lineage>
        <taxon>Bacteria</taxon>
        <taxon>Bacillati</taxon>
        <taxon>Actinomycetota</taxon>
        <taxon>Actinomycetes</taxon>
        <taxon>Propionibacteriales</taxon>
        <taxon>Nocardioidaceae</taxon>
        <taxon>Nocardioides</taxon>
    </lineage>
</organism>
<dbReference type="EMBL" id="JAERSG010000005">
    <property type="protein sequence ID" value="MBL0749465.1"/>
    <property type="molecule type" value="Genomic_DNA"/>
</dbReference>
<evidence type="ECO:0000259" key="1">
    <source>
        <dbReference type="Pfam" id="PF00561"/>
    </source>
</evidence>
<protein>
    <submittedName>
        <fullName evidence="2">Alpha/beta fold hydrolase</fullName>
    </submittedName>
</protein>
<dbReference type="Pfam" id="PF00561">
    <property type="entry name" value="Abhydrolase_1"/>
    <property type="match status" value="1"/>
</dbReference>